<organism evidence="2 3">
    <name type="scientific">Blastococcus saxobsidens</name>
    <dbReference type="NCBI Taxonomy" id="138336"/>
    <lineage>
        <taxon>Bacteria</taxon>
        <taxon>Bacillati</taxon>
        <taxon>Actinomycetota</taxon>
        <taxon>Actinomycetes</taxon>
        <taxon>Geodermatophilales</taxon>
        <taxon>Geodermatophilaceae</taxon>
        <taxon>Blastococcus</taxon>
    </lineage>
</organism>
<dbReference type="AlphaFoldDB" id="A0A6L9VXS0"/>
<protein>
    <submittedName>
        <fullName evidence="2">Transporter substrate-binding domain-containing protein</fullName>
    </submittedName>
</protein>
<proteinExistence type="predicted"/>
<feature type="transmembrane region" description="Helical" evidence="1">
    <location>
        <begin position="12"/>
        <end position="37"/>
    </location>
</feature>
<comment type="caution">
    <text evidence="2">The sequence shown here is derived from an EMBL/GenBank/DDBJ whole genome shotgun (WGS) entry which is preliminary data.</text>
</comment>
<dbReference type="RefSeq" id="WP_163201994.1">
    <property type="nucleotide sequence ID" value="NZ_JAAGWG010000002.1"/>
</dbReference>
<keyword evidence="1" id="KW-0472">Membrane</keyword>
<gene>
    <name evidence="2" type="ORF">GCU60_02270</name>
</gene>
<dbReference type="Proteomes" id="UP000479241">
    <property type="component" value="Unassembled WGS sequence"/>
</dbReference>
<evidence type="ECO:0000313" key="3">
    <source>
        <dbReference type="Proteomes" id="UP000479241"/>
    </source>
</evidence>
<keyword evidence="1" id="KW-1133">Transmembrane helix</keyword>
<sequence>MRLRFGRLLRRWPVLRVVVPTVLVTVLLTAVFGYVAIQLGRTSATTPRPVLVSSGPWAPFVGPDLPEGGPLTELVTEVLRAQGYTPQVDFTSWSLAEKRAATGETIGAFPLVGSESRRSSLLLSEPLVEFQYVLFYDRSRGEPLVRTPDDLAGLRVGRIAGYDYWSELEDAVPGFVEYPTSTAAFRALADGEIDLLPEGLLSGRAVLDDPRFDPDPARFGHLPGDDPLVRSTEGLYFVMPRTAEAAAVMRDFDAGLAALKGTDTYTRIVTGLTEGGADVEVLLEPVDDADLVELFAADGTPALVAPRGTRARVLSWPAPFVSAAGEATEGLLVPVKLLNGPAQGRVFQVDARALALTGSD</sequence>
<dbReference type="SUPFAM" id="SSF53850">
    <property type="entry name" value="Periplasmic binding protein-like II"/>
    <property type="match status" value="1"/>
</dbReference>
<dbReference type="EMBL" id="JAAGWG010000002">
    <property type="protein sequence ID" value="NEK84593.1"/>
    <property type="molecule type" value="Genomic_DNA"/>
</dbReference>
<evidence type="ECO:0000313" key="2">
    <source>
        <dbReference type="EMBL" id="NEK84593.1"/>
    </source>
</evidence>
<name>A0A6L9VXS0_9ACTN</name>
<evidence type="ECO:0000256" key="1">
    <source>
        <dbReference type="SAM" id="Phobius"/>
    </source>
</evidence>
<keyword evidence="1" id="KW-0812">Transmembrane</keyword>
<dbReference type="Gene3D" id="3.40.190.10">
    <property type="entry name" value="Periplasmic binding protein-like II"/>
    <property type="match status" value="2"/>
</dbReference>
<reference evidence="2 3" key="1">
    <citation type="submission" date="2019-12" db="EMBL/GenBank/DDBJ databases">
        <title>the WGS of Blastococcus saxobsidens 67B17.</title>
        <authorList>
            <person name="Jiang Z."/>
        </authorList>
    </citation>
    <scope>NUCLEOTIDE SEQUENCE [LARGE SCALE GENOMIC DNA]</scope>
    <source>
        <strain evidence="2 3">67B17</strain>
    </source>
</reference>
<accession>A0A6L9VXS0</accession>